<evidence type="ECO:0000313" key="2">
    <source>
        <dbReference type="Proteomes" id="UP001589627"/>
    </source>
</evidence>
<comment type="caution">
    <text evidence="1">The sequence shown here is derived from an EMBL/GenBank/DDBJ whole genome shotgun (WGS) entry which is preliminary data.</text>
</comment>
<dbReference type="RefSeq" id="WP_378194456.1">
    <property type="nucleotide sequence ID" value="NZ_JBHLZP010000007.1"/>
</dbReference>
<evidence type="ECO:0000313" key="1">
    <source>
        <dbReference type="EMBL" id="MFB9831098.1"/>
    </source>
</evidence>
<dbReference type="Proteomes" id="UP001589627">
    <property type="component" value="Unassembled WGS sequence"/>
</dbReference>
<organism evidence="1 2">
    <name type="scientific">Actinoallomurus acaciae</name>
    <dbReference type="NCBI Taxonomy" id="502577"/>
    <lineage>
        <taxon>Bacteria</taxon>
        <taxon>Bacillati</taxon>
        <taxon>Actinomycetota</taxon>
        <taxon>Actinomycetes</taxon>
        <taxon>Streptosporangiales</taxon>
        <taxon>Thermomonosporaceae</taxon>
        <taxon>Actinoallomurus</taxon>
    </lineage>
</organism>
<gene>
    <name evidence="1" type="ORF">ACFFNX_02720</name>
</gene>
<keyword evidence="2" id="KW-1185">Reference proteome</keyword>
<accession>A0ABV5Y7U3</accession>
<protein>
    <submittedName>
        <fullName evidence="1">Uncharacterized protein</fullName>
    </submittedName>
</protein>
<proteinExistence type="predicted"/>
<name>A0ABV5Y7U3_9ACTN</name>
<reference evidence="1 2" key="1">
    <citation type="submission" date="2024-09" db="EMBL/GenBank/DDBJ databases">
        <authorList>
            <person name="Sun Q."/>
            <person name="Mori K."/>
        </authorList>
    </citation>
    <scope>NUCLEOTIDE SEQUENCE [LARGE SCALE GENOMIC DNA]</scope>
    <source>
        <strain evidence="1 2">TBRC 0563</strain>
    </source>
</reference>
<dbReference type="EMBL" id="JBHLZP010000007">
    <property type="protein sequence ID" value="MFB9831098.1"/>
    <property type="molecule type" value="Genomic_DNA"/>
</dbReference>
<sequence length="146" mass="16269">MKTYTINISGGERHDGEKPYTYALEADDIDAAKYAAWIFHLWQVEAGEGTVPPHMSEGHDGSDVVVIDCEEFPCHAGTPFKCADRYHRADLATGHREPPEACTCAFNWSWIYLKDSGGPTLLEAERELEALGYVKHAATPPEETTW</sequence>